<sequence>MTSQPPLSPTGLFVIAGFCLAGGIGVLLTSDMSDVGRRGIPLPVVGGLLVALAVFFAGYAVVVRRSRR</sequence>
<evidence type="ECO:0000313" key="2">
    <source>
        <dbReference type="EMBL" id="MFC3686941.1"/>
    </source>
</evidence>
<keyword evidence="1" id="KW-0472">Membrane</keyword>
<evidence type="ECO:0000256" key="1">
    <source>
        <dbReference type="SAM" id="Phobius"/>
    </source>
</evidence>
<dbReference type="RefSeq" id="WP_340290430.1">
    <property type="nucleotide sequence ID" value="NZ_JBBEOI010000018.1"/>
</dbReference>
<keyword evidence="1" id="KW-0812">Transmembrane</keyword>
<organism evidence="2 3">
    <name type="scientific">Aquipuribacter hungaricus</name>
    <dbReference type="NCBI Taxonomy" id="545624"/>
    <lineage>
        <taxon>Bacteria</taxon>
        <taxon>Bacillati</taxon>
        <taxon>Actinomycetota</taxon>
        <taxon>Actinomycetes</taxon>
        <taxon>Micrococcales</taxon>
        <taxon>Intrasporangiaceae</taxon>
        <taxon>Aquipuribacter</taxon>
    </lineage>
</organism>
<evidence type="ECO:0000313" key="3">
    <source>
        <dbReference type="Proteomes" id="UP001595685"/>
    </source>
</evidence>
<proteinExistence type="predicted"/>
<comment type="caution">
    <text evidence="2">The sequence shown here is derived from an EMBL/GenBank/DDBJ whole genome shotgun (WGS) entry which is preliminary data.</text>
</comment>
<feature type="transmembrane region" description="Helical" evidence="1">
    <location>
        <begin position="12"/>
        <end position="30"/>
    </location>
</feature>
<protein>
    <submittedName>
        <fullName evidence="2">Uncharacterized protein</fullName>
    </submittedName>
</protein>
<feature type="transmembrane region" description="Helical" evidence="1">
    <location>
        <begin position="42"/>
        <end position="62"/>
    </location>
</feature>
<dbReference type="EMBL" id="JBHRWW010000001">
    <property type="protein sequence ID" value="MFC3686941.1"/>
    <property type="molecule type" value="Genomic_DNA"/>
</dbReference>
<accession>A0ABV7WEE2</accession>
<gene>
    <name evidence="2" type="ORF">ACFOLH_01150</name>
</gene>
<keyword evidence="3" id="KW-1185">Reference proteome</keyword>
<dbReference type="Proteomes" id="UP001595685">
    <property type="component" value="Unassembled WGS sequence"/>
</dbReference>
<reference evidence="3" key="1">
    <citation type="journal article" date="2019" name="Int. J. Syst. Evol. Microbiol.">
        <title>The Global Catalogue of Microorganisms (GCM) 10K type strain sequencing project: providing services to taxonomists for standard genome sequencing and annotation.</title>
        <authorList>
            <consortium name="The Broad Institute Genomics Platform"/>
            <consortium name="The Broad Institute Genome Sequencing Center for Infectious Disease"/>
            <person name="Wu L."/>
            <person name="Ma J."/>
        </authorList>
    </citation>
    <scope>NUCLEOTIDE SEQUENCE [LARGE SCALE GENOMIC DNA]</scope>
    <source>
        <strain evidence="3">NCAIM B.02333</strain>
    </source>
</reference>
<keyword evidence="1" id="KW-1133">Transmembrane helix</keyword>
<name>A0ABV7WEE2_9MICO</name>